<dbReference type="AlphaFoldDB" id="A0A171CUB3"/>
<evidence type="ECO:0000313" key="1">
    <source>
        <dbReference type="EMBL" id="GAT67230.1"/>
    </source>
</evidence>
<accession>A0A171CUB3</accession>
<dbReference type="Proteomes" id="UP000077701">
    <property type="component" value="Unassembled WGS sequence"/>
</dbReference>
<reference evidence="1 2" key="1">
    <citation type="journal article" date="2016" name="Genome Announc.">
        <title>Draft Genome Sequence of Planomonospora sphaerica JCM9374, a Rare Actinomycete.</title>
        <authorList>
            <person name="Dohra H."/>
            <person name="Suzuki T."/>
            <person name="Inoue Y."/>
            <person name="Kodani S."/>
        </authorList>
    </citation>
    <scope>NUCLEOTIDE SEQUENCE [LARGE SCALE GENOMIC DNA]</scope>
    <source>
        <strain evidence="1 2">JCM 9374</strain>
    </source>
</reference>
<protein>
    <submittedName>
        <fullName evidence="1">Uncharacterized protein</fullName>
    </submittedName>
</protein>
<name>A0A171CUB3_9ACTN</name>
<evidence type="ECO:0000313" key="2">
    <source>
        <dbReference type="Proteomes" id="UP000077701"/>
    </source>
</evidence>
<gene>
    <name evidence="1" type="ORF">PS9374_02883</name>
</gene>
<reference evidence="2" key="2">
    <citation type="submission" date="2016-04" db="EMBL/GenBank/DDBJ databases">
        <title>Planomonospora sphaerica JCM9374 whole genome shotgun sequence.</title>
        <authorList>
            <person name="Suzuki T."/>
            <person name="Dohra H."/>
            <person name="Kodani S."/>
        </authorList>
    </citation>
    <scope>NUCLEOTIDE SEQUENCE [LARGE SCALE GENOMIC DNA]</scope>
    <source>
        <strain evidence="2">JCM 9374</strain>
    </source>
</reference>
<dbReference type="RefSeq" id="WP_068897312.1">
    <property type="nucleotide sequence ID" value="NZ_BDCX01000006.1"/>
</dbReference>
<proteinExistence type="predicted"/>
<organism evidence="1 2">
    <name type="scientific">Planomonospora sphaerica</name>
    <dbReference type="NCBI Taxonomy" id="161355"/>
    <lineage>
        <taxon>Bacteria</taxon>
        <taxon>Bacillati</taxon>
        <taxon>Actinomycetota</taxon>
        <taxon>Actinomycetes</taxon>
        <taxon>Streptosporangiales</taxon>
        <taxon>Streptosporangiaceae</taxon>
        <taxon>Planomonospora</taxon>
    </lineage>
</organism>
<keyword evidence="2" id="KW-1185">Reference proteome</keyword>
<dbReference type="EMBL" id="BDCX01000006">
    <property type="protein sequence ID" value="GAT67230.1"/>
    <property type="molecule type" value="Genomic_DNA"/>
</dbReference>
<sequence length="149" mass="16687">MFDDKTQETLRRLLDLAEHPATPQAERALALARVRALVMVPDGDARRAPVTPGMEAGILKGIAPLTRRVDEDLVDEVHGDLYAFGTRYRVIGEVADEMARVLERWAATVPAKRHRHEEAVRVTAAKLAYLLQRRDLFRGSGRGGRPRAR</sequence>
<comment type="caution">
    <text evidence="1">The sequence shown here is derived from an EMBL/GenBank/DDBJ whole genome shotgun (WGS) entry which is preliminary data.</text>
</comment>
<dbReference type="OrthoDB" id="3535306at2"/>